<feature type="compositionally biased region" description="Basic and acidic residues" evidence="2">
    <location>
        <begin position="354"/>
        <end position="366"/>
    </location>
</feature>
<dbReference type="Gramene" id="GBG72839">
    <property type="protein sequence ID" value="GBG72839"/>
    <property type="gene ID" value="CBR_g12406"/>
</dbReference>
<feature type="region of interest" description="Disordered" evidence="2">
    <location>
        <begin position="352"/>
        <end position="402"/>
    </location>
</feature>
<organism evidence="4 5">
    <name type="scientific">Chara braunii</name>
    <name type="common">Braun's stonewort</name>
    <dbReference type="NCBI Taxonomy" id="69332"/>
    <lineage>
        <taxon>Eukaryota</taxon>
        <taxon>Viridiplantae</taxon>
        <taxon>Streptophyta</taxon>
        <taxon>Charophyceae</taxon>
        <taxon>Charales</taxon>
        <taxon>Characeae</taxon>
        <taxon>Chara</taxon>
    </lineage>
</organism>
<keyword evidence="1" id="KW-0863">Zinc-finger</keyword>
<dbReference type="GO" id="GO:0003676">
    <property type="term" value="F:nucleic acid binding"/>
    <property type="evidence" value="ECO:0007669"/>
    <property type="project" value="InterPro"/>
</dbReference>
<dbReference type="EMBL" id="BFEA01000172">
    <property type="protein sequence ID" value="GBG72839.1"/>
    <property type="molecule type" value="Genomic_DNA"/>
</dbReference>
<evidence type="ECO:0000259" key="3">
    <source>
        <dbReference type="PROSITE" id="PS50158"/>
    </source>
</evidence>
<dbReference type="InterPro" id="IPR001878">
    <property type="entry name" value="Znf_CCHC"/>
</dbReference>
<sequence>MQYPMVVQSQRQPSTNVVGGRRCYMCSSPNHLIRDCPMKGNGGRNYDDGRQRDTEESRDYGRRRGRDYEYEGRRRYDKRGGREEGGRTTRRHEDANEWDRRGRSFSPGREARRKQEKEDRRLADEQRRVEAQEQARREEHRRLREEEKKRQQRERDKGLVKLLEVKLVANNSTLREEFGLKLTRKDRRPKKETKSAEKRRLREEIARAQGAASEPEEAGESDEELNDLRAQAAQLKIAEKRKRGKEKVVGDSPPMTTPAKGARCYIHPVEKQTGGITIGREKGRTVTLKSVYDATTSAEKTRKNWVEAKEEGEAGPVQRATFWSEKKRHYMTMTLHELKKVCKDEGIKVAPTTTKEKASSDLADRRTKLKSAAGIPLPKSPIRQPDLGDTSENSSGERVPMSFGHGLRATRIDGHVSFRIEEAQTAPTISFNARNVPRRRIEHRRRSLGVEIRLAFEQWGGGDMAQLRISKEEVAACTSVEMVGDCKEIENFLSFRDEMDDLVRMPLDRNIGDTLIQCPALYHEAMMNTFIKAEGYRVLLEEEEEIMVKWKNEYVEAGLESLGKWDDKGTLGNAYVLPKHKDVTKSRPICPTFSEPTNTVCRKMAKGLNRMMKLVPETSHFNMGSVLELSRRLKVINSKVGRRGLEWGMEGASFDIKDMFSRLPHAAILDALDWLCEWCEGRGFKSVQQQGGQRGTG</sequence>
<keyword evidence="1" id="KW-0862">Zinc</keyword>
<reference evidence="4 5" key="1">
    <citation type="journal article" date="2018" name="Cell">
        <title>The Chara Genome: Secondary Complexity and Implications for Plant Terrestrialization.</title>
        <authorList>
            <person name="Nishiyama T."/>
            <person name="Sakayama H."/>
            <person name="Vries J.D."/>
            <person name="Buschmann H."/>
            <person name="Saint-Marcoux D."/>
            <person name="Ullrich K.K."/>
            <person name="Haas F.B."/>
            <person name="Vanderstraeten L."/>
            <person name="Becker D."/>
            <person name="Lang D."/>
            <person name="Vosolsobe S."/>
            <person name="Rombauts S."/>
            <person name="Wilhelmsson P.K.I."/>
            <person name="Janitza P."/>
            <person name="Kern R."/>
            <person name="Heyl A."/>
            <person name="Rumpler F."/>
            <person name="Villalobos L.I.A.C."/>
            <person name="Clay J.M."/>
            <person name="Skokan R."/>
            <person name="Toyoda A."/>
            <person name="Suzuki Y."/>
            <person name="Kagoshima H."/>
            <person name="Schijlen E."/>
            <person name="Tajeshwar N."/>
            <person name="Catarino B."/>
            <person name="Hetherington A.J."/>
            <person name="Saltykova A."/>
            <person name="Bonnot C."/>
            <person name="Breuninger H."/>
            <person name="Symeonidi A."/>
            <person name="Radhakrishnan G.V."/>
            <person name="Van Nieuwerburgh F."/>
            <person name="Deforce D."/>
            <person name="Chang C."/>
            <person name="Karol K.G."/>
            <person name="Hedrich R."/>
            <person name="Ulvskov P."/>
            <person name="Glockner G."/>
            <person name="Delwiche C.F."/>
            <person name="Petrasek J."/>
            <person name="Van de Peer Y."/>
            <person name="Friml J."/>
            <person name="Beilby M."/>
            <person name="Dolan L."/>
            <person name="Kohara Y."/>
            <person name="Sugano S."/>
            <person name="Fujiyama A."/>
            <person name="Delaux P.-M."/>
            <person name="Quint M."/>
            <person name="TheiBen G."/>
            <person name="Hagemann M."/>
            <person name="Harholt J."/>
            <person name="Dunand C."/>
            <person name="Zachgo S."/>
            <person name="Langdale J."/>
            <person name="Maumus F."/>
            <person name="Straeten D.V.D."/>
            <person name="Gould S.B."/>
            <person name="Rensing S.A."/>
        </authorList>
    </citation>
    <scope>NUCLEOTIDE SEQUENCE [LARGE SCALE GENOMIC DNA]</scope>
    <source>
        <strain evidence="4 5">S276</strain>
    </source>
</reference>
<feature type="compositionally biased region" description="Acidic residues" evidence="2">
    <location>
        <begin position="214"/>
        <end position="225"/>
    </location>
</feature>
<feature type="compositionally biased region" description="Basic and acidic residues" evidence="2">
    <location>
        <begin position="109"/>
        <end position="155"/>
    </location>
</feature>
<feature type="domain" description="CCHC-type" evidence="3">
    <location>
        <begin position="21"/>
        <end position="37"/>
    </location>
</feature>
<protein>
    <recommendedName>
        <fullName evidence="3">CCHC-type domain-containing protein</fullName>
    </recommendedName>
</protein>
<evidence type="ECO:0000313" key="5">
    <source>
        <dbReference type="Proteomes" id="UP000265515"/>
    </source>
</evidence>
<gene>
    <name evidence="4" type="ORF">CBR_g12406</name>
</gene>
<dbReference type="Proteomes" id="UP000265515">
    <property type="component" value="Unassembled WGS sequence"/>
</dbReference>
<evidence type="ECO:0000256" key="2">
    <source>
        <dbReference type="SAM" id="MobiDB-lite"/>
    </source>
</evidence>
<dbReference type="GO" id="GO:0008270">
    <property type="term" value="F:zinc ion binding"/>
    <property type="evidence" value="ECO:0007669"/>
    <property type="project" value="UniProtKB-KW"/>
</dbReference>
<comment type="caution">
    <text evidence="4">The sequence shown here is derived from an EMBL/GenBank/DDBJ whole genome shotgun (WGS) entry which is preliminary data.</text>
</comment>
<feature type="region of interest" description="Disordered" evidence="2">
    <location>
        <begin position="205"/>
        <end position="225"/>
    </location>
</feature>
<dbReference type="Gene3D" id="4.10.60.10">
    <property type="entry name" value="Zinc finger, CCHC-type"/>
    <property type="match status" value="1"/>
</dbReference>
<name>A0A388KS27_CHABU</name>
<feature type="region of interest" description="Disordered" evidence="2">
    <location>
        <begin position="30"/>
        <end position="155"/>
    </location>
</feature>
<proteinExistence type="predicted"/>
<feature type="region of interest" description="Disordered" evidence="2">
    <location>
        <begin position="240"/>
        <end position="261"/>
    </location>
</feature>
<evidence type="ECO:0000313" key="4">
    <source>
        <dbReference type="EMBL" id="GBG72839.1"/>
    </source>
</evidence>
<dbReference type="AlphaFoldDB" id="A0A388KS27"/>
<evidence type="ECO:0000256" key="1">
    <source>
        <dbReference type="PROSITE-ProRule" id="PRU00047"/>
    </source>
</evidence>
<accession>A0A388KS27</accession>
<keyword evidence="5" id="KW-1185">Reference proteome</keyword>
<keyword evidence="1" id="KW-0479">Metal-binding</keyword>
<feature type="compositionally biased region" description="Basic and acidic residues" evidence="2">
    <location>
        <begin position="45"/>
        <end position="102"/>
    </location>
</feature>
<dbReference type="PROSITE" id="PS50158">
    <property type="entry name" value="ZF_CCHC"/>
    <property type="match status" value="1"/>
</dbReference>